<feature type="region of interest" description="Disordered" evidence="1">
    <location>
        <begin position="1"/>
        <end position="26"/>
    </location>
</feature>
<dbReference type="EMBL" id="CP056030">
    <property type="protein sequence ID" value="QKZ05171.1"/>
    <property type="molecule type" value="Genomic_DNA"/>
</dbReference>
<reference evidence="2 3" key="1">
    <citation type="submission" date="2020-06" db="EMBL/GenBank/DDBJ databases">
        <title>Pseudomonas eucalypticola sp. nov., an endophyte of Eucalyptus dunnii leaves with biocontrol ability of eucalyptus leaf blight.</title>
        <authorList>
            <person name="Liu Y."/>
            <person name="Song Z."/>
            <person name="Zeng H."/>
            <person name="Lu M."/>
            <person name="Wang X."/>
            <person name="Lian X."/>
            <person name="Zhang Q."/>
        </authorList>
    </citation>
    <scope>NUCLEOTIDE SEQUENCE [LARGE SCALE GENOMIC DNA]</scope>
    <source>
        <strain evidence="2 3">NP-1</strain>
    </source>
</reference>
<organism evidence="2 3">
    <name type="scientific">Pseudomonas eucalypticola</name>
    <dbReference type="NCBI Taxonomy" id="2599595"/>
    <lineage>
        <taxon>Bacteria</taxon>
        <taxon>Pseudomonadati</taxon>
        <taxon>Pseudomonadota</taxon>
        <taxon>Gammaproteobacteria</taxon>
        <taxon>Pseudomonadales</taxon>
        <taxon>Pseudomonadaceae</taxon>
        <taxon>Pseudomonas</taxon>
    </lineage>
</organism>
<gene>
    <name evidence="2" type="ORF">HWQ56_15790</name>
</gene>
<sequence length="65" mass="7643">MTAATRTLVSREPWWAKPPEPGQDETTCEWGWLEIYSDGTFHFDRTRPTDEEIRHRKGCRVAAEH</sequence>
<evidence type="ECO:0000256" key="1">
    <source>
        <dbReference type="SAM" id="MobiDB-lite"/>
    </source>
</evidence>
<dbReference type="Proteomes" id="UP000509568">
    <property type="component" value="Chromosome"/>
</dbReference>
<name>A0A7D5HXU5_9PSED</name>
<evidence type="ECO:0000313" key="2">
    <source>
        <dbReference type="EMBL" id="QKZ05171.1"/>
    </source>
</evidence>
<proteinExistence type="predicted"/>
<accession>A0A7D5HXU5</accession>
<evidence type="ECO:0000313" key="3">
    <source>
        <dbReference type="Proteomes" id="UP000509568"/>
    </source>
</evidence>
<dbReference type="KEGG" id="pez:HWQ56_15790"/>
<keyword evidence="3" id="KW-1185">Reference proteome</keyword>
<dbReference type="RefSeq" id="WP_176571096.1">
    <property type="nucleotide sequence ID" value="NZ_CP056030.1"/>
</dbReference>
<protein>
    <submittedName>
        <fullName evidence="2">Uncharacterized protein</fullName>
    </submittedName>
</protein>
<dbReference type="AlphaFoldDB" id="A0A7D5HXU5"/>